<evidence type="ECO:0000256" key="7">
    <source>
        <dbReference type="ARBA" id="ARBA00022801"/>
    </source>
</evidence>
<dbReference type="GeneID" id="17319829"/>
<dbReference type="UniPathway" id="UPA00031">
    <property type="reaction ID" value="UER00008"/>
</dbReference>
<dbReference type="InterPro" id="IPR038019">
    <property type="entry name" value="PRib_AMP_CycHydrolase_sf"/>
</dbReference>
<dbReference type="GO" id="GO:0004636">
    <property type="term" value="F:phosphoribosyl-ATP diphosphatase activity"/>
    <property type="evidence" value="ECO:0007669"/>
    <property type="project" value="UniProtKB-ARBA"/>
</dbReference>
<dbReference type="NCBIfam" id="NF000768">
    <property type="entry name" value="PRK00051.1"/>
    <property type="match status" value="1"/>
</dbReference>
<dbReference type="OrthoDB" id="4338at2759"/>
<dbReference type="PhylomeDB" id="R7Q4S3"/>
<sequence length="241" mass="26956">MSILVRFEMRTGSLTSKTRMPFNRCSQALLPGAMHRSAGSIAWLGPLVPTQVSHRRGILRYESQKSGLEKRGVKALKTKRSMAPFSAQLETPKQQSMAEIPVTWRGEGMQTDSLVSQVKFNDAGLVPAIAQQWDTGEVLLMAWMSAESIRETMRGGRAVYYSRSRKELWRKGDTSGQIQVLRDILLDCDGDTVLLKVDQLGVACHTGRRSCFYTAFRPPSGETTIIADVIMDPKELYKKDN</sequence>
<evidence type="ECO:0000259" key="9">
    <source>
        <dbReference type="Pfam" id="PF01502"/>
    </source>
</evidence>
<dbReference type="GO" id="GO:0004635">
    <property type="term" value="F:phosphoribosyl-AMP cyclohydrolase activity"/>
    <property type="evidence" value="ECO:0007669"/>
    <property type="project" value="UniProtKB-EC"/>
</dbReference>
<evidence type="ECO:0000256" key="8">
    <source>
        <dbReference type="ARBA" id="ARBA00023102"/>
    </source>
</evidence>
<name>R7Q4S3_CHOCR</name>
<keyword evidence="7" id="KW-0378">Hydrolase</keyword>
<dbReference type="AlphaFoldDB" id="R7Q4S3"/>
<dbReference type="EC" id="3.5.4.19" evidence="3"/>
<dbReference type="KEGG" id="ccp:CHC_T00008128001"/>
<dbReference type="SUPFAM" id="SSF141734">
    <property type="entry name" value="HisI-like"/>
    <property type="match status" value="1"/>
</dbReference>
<dbReference type="STRING" id="2769.R7Q4S3"/>
<dbReference type="FunFam" id="3.10.20.810:FF:000001">
    <property type="entry name" value="Histidine biosynthesis bifunctional protein HisIE"/>
    <property type="match status" value="1"/>
</dbReference>
<dbReference type="GO" id="GO:0000105">
    <property type="term" value="P:L-histidine biosynthetic process"/>
    <property type="evidence" value="ECO:0007669"/>
    <property type="project" value="UniProtKB-UniPathway"/>
</dbReference>
<evidence type="ECO:0000313" key="10">
    <source>
        <dbReference type="EMBL" id="CDF32455.1"/>
    </source>
</evidence>
<evidence type="ECO:0000256" key="2">
    <source>
        <dbReference type="ARBA" id="ARBA00005169"/>
    </source>
</evidence>
<dbReference type="InterPro" id="IPR002496">
    <property type="entry name" value="PRib_AMP_CycHydrolase_dom"/>
</dbReference>
<dbReference type="Proteomes" id="UP000012073">
    <property type="component" value="Unassembled WGS sequence"/>
</dbReference>
<evidence type="ECO:0000256" key="1">
    <source>
        <dbReference type="ARBA" id="ARBA00000024"/>
    </source>
</evidence>
<dbReference type="PANTHER" id="PTHR42945">
    <property type="entry name" value="HISTIDINE BIOSYNTHESIS BIFUNCTIONAL PROTEIN"/>
    <property type="match status" value="1"/>
</dbReference>
<comment type="catalytic activity">
    <reaction evidence="1">
        <text>1-(5-phospho-beta-D-ribosyl)-5'-AMP + H2O = 1-(5-phospho-beta-D-ribosyl)-5-[(5-phospho-beta-D-ribosylamino)methylideneamino]imidazole-4-carboxamide</text>
        <dbReference type="Rhea" id="RHEA:20049"/>
        <dbReference type="ChEBI" id="CHEBI:15377"/>
        <dbReference type="ChEBI" id="CHEBI:58435"/>
        <dbReference type="ChEBI" id="CHEBI:59457"/>
        <dbReference type="EC" id="3.5.4.19"/>
    </reaction>
</comment>
<gene>
    <name evidence="10" type="ORF">CHC_T00008128001</name>
</gene>
<keyword evidence="8" id="KW-0368">Histidine biosynthesis</keyword>
<evidence type="ECO:0000256" key="3">
    <source>
        <dbReference type="ARBA" id="ARBA00012721"/>
    </source>
</evidence>
<keyword evidence="5" id="KW-0963">Cytoplasm</keyword>
<proteinExistence type="inferred from homology"/>
<dbReference type="HAMAP" id="MF_01021">
    <property type="entry name" value="HisI"/>
    <property type="match status" value="1"/>
</dbReference>
<evidence type="ECO:0000313" key="11">
    <source>
        <dbReference type="Proteomes" id="UP000012073"/>
    </source>
</evidence>
<reference evidence="11" key="1">
    <citation type="journal article" date="2013" name="Proc. Natl. Acad. Sci. U.S.A.">
        <title>Genome structure and metabolic features in the red seaweed Chondrus crispus shed light on evolution of the Archaeplastida.</title>
        <authorList>
            <person name="Collen J."/>
            <person name="Porcel B."/>
            <person name="Carre W."/>
            <person name="Ball S.G."/>
            <person name="Chaparro C."/>
            <person name="Tonon T."/>
            <person name="Barbeyron T."/>
            <person name="Michel G."/>
            <person name="Noel B."/>
            <person name="Valentin K."/>
            <person name="Elias M."/>
            <person name="Artiguenave F."/>
            <person name="Arun A."/>
            <person name="Aury J.M."/>
            <person name="Barbosa-Neto J.F."/>
            <person name="Bothwell J.H."/>
            <person name="Bouget F.Y."/>
            <person name="Brillet L."/>
            <person name="Cabello-Hurtado F."/>
            <person name="Capella-Gutierrez S."/>
            <person name="Charrier B."/>
            <person name="Cladiere L."/>
            <person name="Cock J.M."/>
            <person name="Coelho S.M."/>
            <person name="Colleoni C."/>
            <person name="Czjzek M."/>
            <person name="Da Silva C."/>
            <person name="Delage L."/>
            <person name="Denoeud F."/>
            <person name="Deschamps P."/>
            <person name="Dittami S.M."/>
            <person name="Gabaldon T."/>
            <person name="Gachon C.M."/>
            <person name="Groisillier A."/>
            <person name="Herve C."/>
            <person name="Jabbari K."/>
            <person name="Katinka M."/>
            <person name="Kloareg B."/>
            <person name="Kowalczyk N."/>
            <person name="Labadie K."/>
            <person name="Leblanc C."/>
            <person name="Lopez P.J."/>
            <person name="McLachlan D.H."/>
            <person name="Meslet-Cladiere L."/>
            <person name="Moustafa A."/>
            <person name="Nehr Z."/>
            <person name="Nyvall Collen P."/>
            <person name="Panaud O."/>
            <person name="Partensky F."/>
            <person name="Poulain J."/>
            <person name="Rensing S.A."/>
            <person name="Rousvoal S."/>
            <person name="Samson G."/>
            <person name="Symeonidi A."/>
            <person name="Weissenbach J."/>
            <person name="Zambounis A."/>
            <person name="Wincker P."/>
            <person name="Boyen C."/>
        </authorList>
    </citation>
    <scope>NUCLEOTIDE SEQUENCE [LARGE SCALE GENOMIC DNA]</scope>
    <source>
        <strain evidence="11">cv. Stackhouse</strain>
    </source>
</reference>
<dbReference type="PANTHER" id="PTHR42945:SF1">
    <property type="entry name" value="HISTIDINE BIOSYNTHESIS BIFUNCTIONAL PROTEIN HIS7"/>
    <property type="match status" value="1"/>
</dbReference>
<protein>
    <recommendedName>
        <fullName evidence="4">Histidine biosynthesis bifunctional protein HisIE</fullName>
        <ecNumber evidence="3">3.5.4.19</ecNumber>
    </recommendedName>
</protein>
<comment type="pathway">
    <text evidence="2">Amino-acid biosynthesis; L-histidine biosynthesis; L-histidine from 5-phospho-alpha-D-ribose 1-diphosphate: step 3/9.</text>
</comment>
<evidence type="ECO:0000256" key="6">
    <source>
        <dbReference type="ARBA" id="ARBA00022605"/>
    </source>
</evidence>
<dbReference type="Gene3D" id="3.10.20.810">
    <property type="entry name" value="Phosphoribosyl-AMP cyclohydrolase"/>
    <property type="match status" value="1"/>
</dbReference>
<dbReference type="InterPro" id="IPR026660">
    <property type="entry name" value="PRA-CH"/>
</dbReference>
<dbReference type="Gramene" id="CDF32455">
    <property type="protein sequence ID" value="CDF32455"/>
    <property type="gene ID" value="CHC_T00008128001"/>
</dbReference>
<accession>R7Q4S3</accession>
<dbReference type="EMBL" id="HG001495">
    <property type="protein sequence ID" value="CDF32455.1"/>
    <property type="molecule type" value="Genomic_DNA"/>
</dbReference>
<feature type="domain" description="Phosphoribosyl-AMP cyclohydrolase" evidence="9">
    <location>
        <begin position="141"/>
        <end position="213"/>
    </location>
</feature>
<keyword evidence="6" id="KW-0028">Amino-acid biosynthesis</keyword>
<keyword evidence="11" id="KW-1185">Reference proteome</keyword>
<evidence type="ECO:0000256" key="5">
    <source>
        <dbReference type="ARBA" id="ARBA00022490"/>
    </source>
</evidence>
<evidence type="ECO:0000256" key="4">
    <source>
        <dbReference type="ARBA" id="ARBA00017720"/>
    </source>
</evidence>
<dbReference type="Pfam" id="PF01502">
    <property type="entry name" value="PRA-CH"/>
    <property type="match status" value="1"/>
</dbReference>
<organism evidence="10 11">
    <name type="scientific">Chondrus crispus</name>
    <name type="common">Carrageen Irish moss</name>
    <name type="synonym">Polymorpha crispa</name>
    <dbReference type="NCBI Taxonomy" id="2769"/>
    <lineage>
        <taxon>Eukaryota</taxon>
        <taxon>Rhodophyta</taxon>
        <taxon>Florideophyceae</taxon>
        <taxon>Rhodymeniophycidae</taxon>
        <taxon>Gigartinales</taxon>
        <taxon>Gigartinaceae</taxon>
        <taxon>Chondrus</taxon>
    </lineage>
</organism>
<dbReference type="RefSeq" id="XP_005712120.1">
    <property type="nucleotide sequence ID" value="XM_005712063.1"/>
</dbReference>